<feature type="region of interest" description="Disordered" evidence="1">
    <location>
        <begin position="196"/>
        <end position="280"/>
    </location>
</feature>
<dbReference type="AlphaFoldDB" id="A0A371HSI0"/>
<name>A0A371HSI0_MUCPR</name>
<dbReference type="EMBL" id="QJKJ01001820">
    <property type="protein sequence ID" value="RDY05745.1"/>
    <property type="molecule type" value="Genomic_DNA"/>
</dbReference>
<dbReference type="PANTHER" id="PTHR33067:SF9">
    <property type="entry name" value="RNA-DIRECTED DNA POLYMERASE"/>
    <property type="match status" value="1"/>
</dbReference>
<organism evidence="2 3">
    <name type="scientific">Mucuna pruriens</name>
    <name type="common">Velvet bean</name>
    <name type="synonym">Dolichos pruriens</name>
    <dbReference type="NCBI Taxonomy" id="157652"/>
    <lineage>
        <taxon>Eukaryota</taxon>
        <taxon>Viridiplantae</taxon>
        <taxon>Streptophyta</taxon>
        <taxon>Embryophyta</taxon>
        <taxon>Tracheophyta</taxon>
        <taxon>Spermatophyta</taxon>
        <taxon>Magnoliopsida</taxon>
        <taxon>eudicotyledons</taxon>
        <taxon>Gunneridae</taxon>
        <taxon>Pentapetalae</taxon>
        <taxon>rosids</taxon>
        <taxon>fabids</taxon>
        <taxon>Fabales</taxon>
        <taxon>Fabaceae</taxon>
        <taxon>Papilionoideae</taxon>
        <taxon>50 kb inversion clade</taxon>
        <taxon>NPAAA clade</taxon>
        <taxon>indigoferoid/millettioid clade</taxon>
        <taxon>Phaseoleae</taxon>
        <taxon>Mucuna</taxon>
    </lineage>
</organism>
<dbReference type="Proteomes" id="UP000257109">
    <property type="component" value="Unassembled WGS sequence"/>
</dbReference>
<keyword evidence="3" id="KW-1185">Reference proteome</keyword>
<evidence type="ECO:0000256" key="1">
    <source>
        <dbReference type="SAM" id="MobiDB-lite"/>
    </source>
</evidence>
<sequence length="403" mass="44437">MNSTTIKHVQLLLYIHEPNLLNTCTLTLQGSSGVTWPLSWLGVVVARELGCLRGQCSGLLLIGLLDRRVGLTMMDRSMIDAANRGALMDKTLAATRHLISNMAIWKATISARAETRALCSSTIRTYPKCTSRSNRLLTTDSTIPGTTVPIVAIIKSASSRRLTVFGRPNEVVSSKQLGVPTKYELQQYAVPTKYEHHHLGPQDTKKTSARSSNLPSQTIPNLRGNASVVSLRSGKELPQLAPQQLPRSTVTDFEPDADSQVPEQDKTVPLPFPTRTIPTRKPESNEELLRMFQKVEINIPILDAIKLIPKYAKFLKELCVHKRKKMRGGVEVGGIVSTLTKNKDFIIGAQQALPKMPCTIGDCTFVDAMLDLGTLINVMPTSIYKSLNLGDLETHWDDNTTSK</sequence>
<comment type="caution">
    <text evidence="2">The sequence shown here is derived from an EMBL/GenBank/DDBJ whole genome shotgun (WGS) entry which is preliminary data.</text>
</comment>
<dbReference type="OrthoDB" id="778454at2759"/>
<proteinExistence type="predicted"/>
<gene>
    <name evidence="2" type="ORF">CR513_10383</name>
</gene>
<evidence type="ECO:0000313" key="2">
    <source>
        <dbReference type="EMBL" id="RDY05745.1"/>
    </source>
</evidence>
<accession>A0A371HSI0</accession>
<feature type="compositionally biased region" description="Polar residues" evidence="1">
    <location>
        <begin position="209"/>
        <end position="220"/>
    </location>
</feature>
<reference evidence="2" key="1">
    <citation type="submission" date="2018-05" db="EMBL/GenBank/DDBJ databases">
        <title>Draft genome of Mucuna pruriens seed.</title>
        <authorList>
            <person name="Nnadi N.E."/>
            <person name="Vos R."/>
            <person name="Hasami M.H."/>
            <person name="Devisetty U.K."/>
            <person name="Aguiy J.C."/>
        </authorList>
    </citation>
    <scope>NUCLEOTIDE SEQUENCE [LARGE SCALE GENOMIC DNA]</scope>
    <source>
        <strain evidence="2">JCA_2017</strain>
    </source>
</reference>
<feature type="non-terminal residue" evidence="2">
    <location>
        <position position="1"/>
    </location>
</feature>
<feature type="compositionally biased region" description="Basic and acidic residues" evidence="1">
    <location>
        <begin position="196"/>
        <end position="206"/>
    </location>
</feature>
<feature type="compositionally biased region" description="Polar residues" evidence="1">
    <location>
        <begin position="241"/>
        <end position="251"/>
    </location>
</feature>
<dbReference type="PANTHER" id="PTHR33067">
    <property type="entry name" value="RNA-DIRECTED DNA POLYMERASE-RELATED"/>
    <property type="match status" value="1"/>
</dbReference>
<evidence type="ECO:0000313" key="3">
    <source>
        <dbReference type="Proteomes" id="UP000257109"/>
    </source>
</evidence>
<protein>
    <submittedName>
        <fullName evidence="2">Uncharacterized protein</fullName>
    </submittedName>
</protein>